<feature type="non-terminal residue" evidence="2">
    <location>
        <position position="1"/>
    </location>
</feature>
<protein>
    <recommendedName>
        <fullName evidence="1">Mediator of RNA polymerase II transcription subunit 14 C-terminal domain-containing protein</fullName>
    </recommendedName>
</protein>
<accession>A0ABD0QG25</accession>
<dbReference type="InterPro" id="IPR056877">
    <property type="entry name" value="Med14_C"/>
</dbReference>
<sequence length="57" mass="6272">LPVPQEPISIIVPIVYDMATGLTQQADIPRQHSSSGAAALMVSSILRRFNEHHPPRQ</sequence>
<proteinExistence type="predicted"/>
<feature type="domain" description="Mediator of RNA polymerase II transcription subunit 14 C-terminal" evidence="1">
    <location>
        <begin position="5"/>
        <end position="53"/>
    </location>
</feature>
<name>A0ABD0QG25_CIRMR</name>
<organism evidence="2 3">
    <name type="scientific">Cirrhinus mrigala</name>
    <name type="common">Mrigala</name>
    <dbReference type="NCBI Taxonomy" id="683832"/>
    <lineage>
        <taxon>Eukaryota</taxon>
        <taxon>Metazoa</taxon>
        <taxon>Chordata</taxon>
        <taxon>Craniata</taxon>
        <taxon>Vertebrata</taxon>
        <taxon>Euteleostomi</taxon>
        <taxon>Actinopterygii</taxon>
        <taxon>Neopterygii</taxon>
        <taxon>Teleostei</taxon>
        <taxon>Ostariophysi</taxon>
        <taxon>Cypriniformes</taxon>
        <taxon>Cyprinidae</taxon>
        <taxon>Labeoninae</taxon>
        <taxon>Labeonini</taxon>
        <taxon>Cirrhinus</taxon>
    </lineage>
</organism>
<dbReference type="EMBL" id="JAMKFB020000009">
    <property type="protein sequence ID" value="KAL0185190.1"/>
    <property type="molecule type" value="Genomic_DNA"/>
</dbReference>
<evidence type="ECO:0000313" key="3">
    <source>
        <dbReference type="Proteomes" id="UP001529510"/>
    </source>
</evidence>
<comment type="caution">
    <text evidence="2">The sequence shown here is derived from an EMBL/GenBank/DDBJ whole genome shotgun (WGS) entry which is preliminary data.</text>
</comment>
<dbReference type="AlphaFoldDB" id="A0ABD0QG25"/>
<reference evidence="2 3" key="1">
    <citation type="submission" date="2024-05" db="EMBL/GenBank/DDBJ databases">
        <title>Genome sequencing and assembly of Indian major carp, Cirrhinus mrigala (Hamilton, 1822).</title>
        <authorList>
            <person name="Mohindra V."/>
            <person name="Chowdhury L.M."/>
            <person name="Lal K."/>
            <person name="Jena J.K."/>
        </authorList>
    </citation>
    <scope>NUCLEOTIDE SEQUENCE [LARGE SCALE GENOMIC DNA]</scope>
    <source>
        <strain evidence="2">CM1030</strain>
        <tissue evidence="2">Blood</tissue>
    </source>
</reference>
<keyword evidence="3" id="KW-1185">Reference proteome</keyword>
<evidence type="ECO:0000259" key="1">
    <source>
        <dbReference type="Pfam" id="PF25069"/>
    </source>
</evidence>
<dbReference type="Proteomes" id="UP001529510">
    <property type="component" value="Unassembled WGS sequence"/>
</dbReference>
<dbReference type="Pfam" id="PF25069">
    <property type="entry name" value="Med14_C"/>
    <property type="match status" value="1"/>
</dbReference>
<feature type="non-terminal residue" evidence="2">
    <location>
        <position position="57"/>
    </location>
</feature>
<gene>
    <name evidence="2" type="ORF">M9458_020887</name>
</gene>
<evidence type="ECO:0000313" key="2">
    <source>
        <dbReference type="EMBL" id="KAL0185190.1"/>
    </source>
</evidence>